<evidence type="ECO:0000313" key="2">
    <source>
        <dbReference type="Proteomes" id="UP000786183"/>
    </source>
</evidence>
<dbReference type="Gene3D" id="2.60.260.20">
    <property type="entry name" value="Urease metallochaperone UreE, N-terminal domain"/>
    <property type="match status" value="1"/>
</dbReference>
<organism evidence="1 2">
    <name type="scientific">Campylobacter canadensis</name>
    <dbReference type="NCBI Taxonomy" id="449520"/>
    <lineage>
        <taxon>Bacteria</taxon>
        <taxon>Pseudomonadati</taxon>
        <taxon>Campylobacterota</taxon>
        <taxon>Epsilonproteobacteria</taxon>
        <taxon>Campylobacterales</taxon>
        <taxon>Campylobacteraceae</taxon>
        <taxon>Campylobacter</taxon>
    </lineage>
</organism>
<reference evidence="1 2" key="1">
    <citation type="submission" date="2020-07" db="EMBL/GenBank/DDBJ databases">
        <title>Transfer of Campylobacter canadensis to the novel genus Avispirillum gen. nov., that also includes two novel species recovered from migratory waterfowl: Avispirillum anseris sp. nov. and Avispirillum brantae sp. nov.</title>
        <authorList>
            <person name="Miller W.G."/>
            <person name="Chapman M.H."/>
            <person name="Yee E."/>
            <person name="Inglis G.D."/>
        </authorList>
    </citation>
    <scope>NUCLEOTIDE SEQUENCE [LARGE SCALE GENOMIC DNA]</scope>
    <source>
        <strain evidence="1 2">L283</strain>
    </source>
</reference>
<protein>
    <submittedName>
        <fullName evidence="1">Uncharacterized protein</fullName>
    </submittedName>
</protein>
<keyword evidence="2" id="KW-1185">Reference proteome</keyword>
<dbReference type="Proteomes" id="UP000786183">
    <property type="component" value="Unassembled WGS sequence"/>
</dbReference>
<name>A0ABS7WTS2_9BACT</name>
<proteinExistence type="predicted"/>
<gene>
    <name evidence="1" type="ORF">AVCANL283_06260</name>
</gene>
<sequence>MLFTDIIGNFDESAFSKIDDILLLDEFNLNKKNFKALCISGKEIEISLQSSLKNHDIISNKEKNILVKFPLQELLLIFPKDISEAAKVGHFLALKKYFLHIDNNLLITQNDNLIKEWLNFHNIKNEVSKRTLDKAFKDNV</sequence>
<comment type="caution">
    <text evidence="1">The sequence shown here is derived from an EMBL/GenBank/DDBJ whole genome shotgun (WGS) entry which is preliminary data.</text>
</comment>
<evidence type="ECO:0000313" key="1">
    <source>
        <dbReference type="EMBL" id="MBZ7987702.1"/>
    </source>
</evidence>
<dbReference type="EMBL" id="JACGBB010000013">
    <property type="protein sequence ID" value="MBZ7987702.1"/>
    <property type="molecule type" value="Genomic_DNA"/>
</dbReference>
<accession>A0ABS7WTS2</accession>
<dbReference type="RefSeq" id="WP_172232041.1">
    <property type="nucleotide sequence ID" value="NZ_CP035946.1"/>
</dbReference>